<dbReference type="Gene3D" id="2.170.120.20">
    <property type="entry name" value="Ribosomal protein L25, beta domain"/>
    <property type="match status" value="1"/>
</dbReference>
<keyword evidence="3 5" id="KW-0689">Ribosomal protein</keyword>
<evidence type="ECO:0000259" key="7">
    <source>
        <dbReference type="Pfam" id="PF01386"/>
    </source>
</evidence>
<feature type="region of interest" description="Disordered" evidence="6">
    <location>
        <begin position="197"/>
        <end position="238"/>
    </location>
</feature>
<feature type="domain" description="Large ribosomal subunit protein bL25 L25" evidence="7">
    <location>
        <begin position="4"/>
        <end position="101"/>
    </location>
</feature>
<dbReference type="Proteomes" id="UP000177061">
    <property type="component" value="Unassembled WGS sequence"/>
</dbReference>
<dbReference type="InterPro" id="IPR011035">
    <property type="entry name" value="Ribosomal_bL25/Gln-tRNA_synth"/>
</dbReference>
<dbReference type="InterPro" id="IPR020056">
    <property type="entry name" value="Rbsml_bL25/Gln-tRNA_synth_N"/>
</dbReference>
<feature type="domain" description="Large ribosomal subunit protein bL25 beta" evidence="8">
    <location>
        <begin position="109"/>
        <end position="194"/>
    </location>
</feature>
<dbReference type="GO" id="GO:0008097">
    <property type="term" value="F:5S rRNA binding"/>
    <property type="evidence" value="ECO:0007669"/>
    <property type="project" value="InterPro"/>
</dbReference>
<accession>A0A1G2FG58</accession>
<sequence length="238" mass="27096">MLELAVKLRQKTDKNKQIRKQGLIPAVLYGHRIENQSLTVKTRDFEGIYREAGENTLIKLKIENKKLKTGNEKAKIKEERTVLIHDVSKDPVTDKFIHADFYQVKMDEKLKAEVPLEFINQSPAVLEQEGVLIKSIQQVMVEALPENLPKGIKVDVSFLKTFNDNIHVKDLEAPLGVKILAGPEEVVASVIPPRKEKELEEIGKTPEEKIEEVKVEGEEKREAKAKAEEEKEEKKSSQ</sequence>
<evidence type="ECO:0000259" key="8">
    <source>
        <dbReference type="Pfam" id="PF14693"/>
    </source>
</evidence>
<dbReference type="InterPro" id="IPR029751">
    <property type="entry name" value="Ribosomal_L25_dom"/>
</dbReference>
<keyword evidence="2 5" id="KW-0694">RNA-binding</keyword>
<dbReference type="Gene3D" id="2.40.240.10">
    <property type="entry name" value="Ribosomal Protein L25, Chain P"/>
    <property type="match status" value="1"/>
</dbReference>
<evidence type="ECO:0000256" key="6">
    <source>
        <dbReference type="SAM" id="MobiDB-lite"/>
    </source>
</evidence>
<keyword evidence="4 5" id="KW-0687">Ribonucleoprotein</keyword>
<name>A0A1G2FG58_9BACT</name>
<dbReference type="NCBIfam" id="TIGR00731">
    <property type="entry name" value="bL25_bact_ctc"/>
    <property type="match status" value="1"/>
</dbReference>
<dbReference type="GO" id="GO:0022625">
    <property type="term" value="C:cytosolic large ribosomal subunit"/>
    <property type="evidence" value="ECO:0007669"/>
    <property type="project" value="TreeGrafter"/>
</dbReference>
<dbReference type="SUPFAM" id="SSF50715">
    <property type="entry name" value="Ribosomal protein L25-like"/>
    <property type="match status" value="1"/>
</dbReference>
<comment type="subunit">
    <text evidence="5">Part of the 50S ribosomal subunit; part of the 5S rRNA/L5/L18/L25 subcomplex. Contacts the 5S rRNA. Binds to the 5S rRNA independently of L5 and L18.</text>
</comment>
<protein>
    <recommendedName>
        <fullName evidence="5">Large ribosomal subunit protein bL25</fullName>
    </recommendedName>
    <alternativeName>
        <fullName evidence="5">General stress protein CTC</fullName>
    </alternativeName>
</protein>
<comment type="caution">
    <text evidence="9">The sequence shown here is derived from an EMBL/GenBank/DDBJ whole genome shotgun (WGS) entry which is preliminary data.</text>
</comment>
<dbReference type="InterPro" id="IPR020057">
    <property type="entry name" value="Ribosomal_bL25_b-dom"/>
</dbReference>
<dbReference type="EMBL" id="MHNB01000021">
    <property type="protein sequence ID" value="OGZ36792.1"/>
    <property type="molecule type" value="Genomic_DNA"/>
</dbReference>
<dbReference type="InterPro" id="IPR001021">
    <property type="entry name" value="Ribosomal_bL25_long"/>
</dbReference>
<evidence type="ECO:0000313" key="9">
    <source>
        <dbReference type="EMBL" id="OGZ36792.1"/>
    </source>
</evidence>
<dbReference type="STRING" id="1801997.A3J64_02495"/>
<dbReference type="InterPro" id="IPR037121">
    <property type="entry name" value="Ribosomal_bL25_C"/>
</dbReference>
<evidence type="ECO:0000256" key="1">
    <source>
        <dbReference type="ARBA" id="ARBA00022730"/>
    </source>
</evidence>
<organism evidence="9 10">
    <name type="scientific">Candidatus Portnoybacteria bacterium RIFCSPHIGHO2_12_FULL_38_9</name>
    <dbReference type="NCBI Taxonomy" id="1801997"/>
    <lineage>
        <taxon>Bacteria</taxon>
        <taxon>Candidatus Portnoyibacteriota</taxon>
    </lineage>
</organism>
<dbReference type="Pfam" id="PF14693">
    <property type="entry name" value="Ribosomal_TL5_C"/>
    <property type="match status" value="1"/>
</dbReference>
<evidence type="ECO:0000256" key="3">
    <source>
        <dbReference type="ARBA" id="ARBA00022980"/>
    </source>
</evidence>
<gene>
    <name evidence="5" type="primary">rplY</name>
    <name evidence="5" type="synonym">ctc</name>
    <name evidence="9" type="ORF">A3J64_02495</name>
</gene>
<evidence type="ECO:0000256" key="2">
    <source>
        <dbReference type="ARBA" id="ARBA00022884"/>
    </source>
</evidence>
<evidence type="ECO:0000256" key="5">
    <source>
        <dbReference type="HAMAP-Rule" id="MF_01334"/>
    </source>
</evidence>
<comment type="function">
    <text evidence="5">This is one of the proteins that binds to the 5S RNA in the ribosome where it forms part of the central protuberance.</text>
</comment>
<dbReference type="GO" id="GO:0003735">
    <property type="term" value="F:structural constituent of ribosome"/>
    <property type="evidence" value="ECO:0007669"/>
    <property type="project" value="InterPro"/>
</dbReference>
<dbReference type="GO" id="GO:0006412">
    <property type="term" value="P:translation"/>
    <property type="evidence" value="ECO:0007669"/>
    <property type="project" value="UniProtKB-UniRule"/>
</dbReference>
<dbReference type="CDD" id="cd00495">
    <property type="entry name" value="Ribosomal_L25_TL5_CTC"/>
    <property type="match status" value="1"/>
</dbReference>
<dbReference type="HAMAP" id="MF_01334">
    <property type="entry name" value="Ribosomal_bL25_CTC"/>
    <property type="match status" value="1"/>
</dbReference>
<dbReference type="PANTHER" id="PTHR33284">
    <property type="entry name" value="RIBOSOMAL PROTEIN L25/GLN-TRNA SYNTHETASE, ANTI-CODON-BINDING DOMAIN-CONTAINING PROTEIN"/>
    <property type="match status" value="1"/>
</dbReference>
<evidence type="ECO:0000313" key="10">
    <source>
        <dbReference type="Proteomes" id="UP000177061"/>
    </source>
</evidence>
<proteinExistence type="inferred from homology"/>
<dbReference type="InterPro" id="IPR020930">
    <property type="entry name" value="Ribosomal_uL5_bac-type"/>
</dbReference>
<evidence type="ECO:0000256" key="4">
    <source>
        <dbReference type="ARBA" id="ARBA00023274"/>
    </source>
</evidence>
<keyword evidence="1 5" id="KW-0699">rRNA-binding</keyword>
<dbReference type="PANTHER" id="PTHR33284:SF1">
    <property type="entry name" value="RIBOSOMAL PROTEIN L25_GLN-TRNA SYNTHETASE, ANTI-CODON-BINDING DOMAIN-CONTAINING PROTEIN"/>
    <property type="match status" value="1"/>
</dbReference>
<dbReference type="AlphaFoldDB" id="A0A1G2FG58"/>
<reference evidence="9 10" key="1">
    <citation type="journal article" date="2016" name="Nat. Commun.">
        <title>Thousands of microbial genomes shed light on interconnected biogeochemical processes in an aquifer system.</title>
        <authorList>
            <person name="Anantharaman K."/>
            <person name="Brown C.T."/>
            <person name="Hug L.A."/>
            <person name="Sharon I."/>
            <person name="Castelle C.J."/>
            <person name="Probst A.J."/>
            <person name="Thomas B.C."/>
            <person name="Singh A."/>
            <person name="Wilkins M.J."/>
            <person name="Karaoz U."/>
            <person name="Brodie E.L."/>
            <person name="Williams K.H."/>
            <person name="Hubbard S.S."/>
            <person name="Banfield J.F."/>
        </authorList>
    </citation>
    <scope>NUCLEOTIDE SEQUENCE [LARGE SCALE GENOMIC DNA]</scope>
</reference>
<comment type="similarity">
    <text evidence="5">Belongs to the bacterial ribosomal protein bL25 family. CTC subfamily.</text>
</comment>
<dbReference type="Pfam" id="PF01386">
    <property type="entry name" value="Ribosomal_L25p"/>
    <property type="match status" value="1"/>
</dbReference>